<feature type="compositionally biased region" description="Low complexity" evidence="1">
    <location>
        <begin position="55"/>
        <end position="68"/>
    </location>
</feature>
<accession>A0A5B7CU46</accession>
<dbReference type="EMBL" id="VSRR010000273">
    <property type="protein sequence ID" value="MPC13317.1"/>
    <property type="molecule type" value="Genomic_DNA"/>
</dbReference>
<feature type="region of interest" description="Disordered" evidence="1">
    <location>
        <begin position="88"/>
        <end position="133"/>
    </location>
</feature>
<protein>
    <submittedName>
        <fullName evidence="2">Uncharacterized protein</fullName>
    </submittedName>
</protein>
<organism evidence="2 3">
    <name type="scientific">Portunus trituberculatus</name>
    <name type="common">Swimming crab</name>
    <name type="synonym">Neptunus trituberculatus</name>
    <dbReference type="NCBI Taxonomy" id="210409"/>
    <lineage>
        <taxon>Eukaryota</taxon>
        <taxon>Metazoa</taxon>
        <taxon>Ecdysozoa</taxon>
        <taxon>Arthropoda</taxon>
        <taxon>Crustacea</taxon>
        <taxon>Multicrustacea</taxon>
        <taxon>Malacostraca</taxon>
        <taxon>Eumalacostraca</taxon>
        <taxon>Eucarida</taxon>
        <taxon>Decapoda</taxon>
        <taxon>Pleocyemata</taxon>
        <taxon>Brachyura</taxon>
        <taxon>Eubrachyura</taxon>
        <taxon>Portunoidea</taxon>
        <taxon>Portunidae</taxon>
        <taxon>Portuninae</taxon>
        <taxon>Portunus</taxon>
    </lineage>
</organism>
<evidence type="ECO:0000256" key="1">
    <source>
        <dbReference type="SAM" id="MobiDB-lite"/>
    </source>
</evidence>
<gene>
    <name evidence="2" type="ORF">E2C01_006048</name>
</gene>
<proteinExistence type="predicted"/>
<name>A0A5B7CU46_PORTR</name>
<sequence length="133" mass="13939">MFTDQTYPRGTTQLGREHGSTGQPTPTRAPGKGRQDESPTQRAVGRWAGAADQPTNTTSTKSNTSTNTTRKEGTVEAAEAATFGHQQNAVAAAAASGAPNGKATGRQAGRRARQRRGKWSAAGGRHGVTKRRP</sequence>
<evidence type="ECO:0000313" key="3">
    <source>
        <dbReference type="Proteomes" id="UP000324222"/>
    </source>
</evidence>
<feature type="compositionally biased region" description="Basic residues" evidence="1">
    <location>
        <begin position="108"/>
        <end position="118"/>
    </location>
</feature>
<feature type="compositionally biased region" description="Low complexity" evidence="1">
    <location>
        <begin position="89"/>
        <end position="98"/>
    </location>
</feature>
<feature type="region of interest" description="Disordered" evidence="1">
    <location>
        <begin position="1"/>
        <end position="74"/>
    </location>
</feature>
<evidence type="ECO:0000313" key="2">
    <source>
        <dbReference type="EMBL" id="MPC13317.1"/>
    </source>
</evidence>
<feature type="compositionally biased region" description="Polar residues" evidence="1">
    <location>
        <begin position="1"/>
        <end position="26"/>
    </location>
</feature>
<dbReference type="Proteomes" id="UP000324222">
    <property type="component" value="Unassembled WGS sequence"/>
</dbReference>
<dbReference type="AlphaFoldDB" id="A0A5B7CU46"/>
<keyword evidence="3" id="KW-1185">Reference proteome</keyword>
<comment type="caution">
    <text evidence="2">The sequence shown here is derived from an EMBL/GenBank/DDBJ whole genome shotgun (WGS) entry which is preliminary data.</text>
</comment>
<reference evidence="2 3" key="1">
    <citation type="submission" date="2019-05" db="EMBL/GenBank/DDBJ databases">
        <title>Another draft genome of Portunus trituberculatus and its Hox gene families provides insights of decapod evolution.</title>
        <authorList>
            <person name="Jeong J.-H."/>
            <person name="Song I."/>
            <person name="Kim S."/>
            <person name="Choi T."/>
            <person name="Kim D."/>
            <person name="Ryu S."/>
            <person name="Kim W."/>
        </authorList>
    </citation>
    <scope>NUCLEOTIDE SEQUENCE [LARGE SCALE GENOMIC DNA]</scope>
    <source>
        <tissue evidence="2">Muscle</tissue>
    </source>
</reference>